<proteinExistence type="predicted"/>
<reference evidence="1 2" key="1">
    <citation type="journal article" date="2016" name="Nat. Commun.">
        <title>Ectomycorrhizal ecology is imprinted in the genome of the dominant symbiotic fungus Cenococcum geophilum.</title>
        <authorList>
            <consortium name="DOE Joint Genome Institute"/>
            <person name="Peter M."/>
            <person name="Kohler A."/>
            <person name="Ohm R.A."/>
            <person name="Kuo A."/>
            <person name="Krutzmann J."/>
            <person name="Morin E."/>
            <person name="Arend M."/>
            <person name="Barry K.W."/>
            <person name="Binder M."/>
            <person name="Choi C."/>
            <person name="Clum A."/>
            <person name="Copeland A."/>
            <person name="Grisel N."/>
            <person name="Haridas S."/>
            <person name="Kipfer T."/>
            <person name="LaButti K."/>
            <person name="Lindquist E."/>
            <person name="Lipzen A."/>
            <person name="Maire R."/>
            <person name="Meier B."/>
            <person name="Mihaltcheva S."/>
            <person name="Molinier V."/>
            <person name="Murat C."/>
            <person name="Poggeler S."/>
            <person name="Quandt C.A."/>
            <person name="Sperisen C."/>
            <person name="Tritt A."/>
            <person name="Tisserant E."/>
            <person name="Crous P.W."/>
            <person name="Henrissat B."/>
            <person name="Nehls U."/>
            <person name="Egli S."/>
            <person name="Spatafora J.W."/>
            <person name="Grigoriev I.V."/>
            <person name="Martin F.M."/>
        </authorList>
    </citation>
    <scope>NUCLEOTIDE SEQUENCE [LARGE SCALE GENOMIC DNA]</scope>
    <source>
        <strain evidence="1 2">CBS 459.81</strain>
    </source>
</reference>
<name>A0A8E2J9P0_9PEZI</name>
<dbReference type="AlphaFoldDB" id="A0A8E2J9P0"/>
<dbReference type="OrthoDB" id="5339038at2759"/>
<evidence type="ECO:0000313" key="1">
    <source>
        <dbReference type="EMBL" id="OCK74477.1"/>
    </source>
</evidence>
<dbReference type="PANTHER" id="PTHR38795:SF1">
    <property type="entry name" value="DUF6604 DOMAIN-CONTAINING PROTEIN"/>
    <property type="match status" value="1"/>
</dbReference>
<accession>A0A8E2J9P0</accession>
<organism evidence="1 2">
    <name type="scientific">Lepidopterella palustris CBS 459.81</name>
    <dbReference type="NCBI Taxonomy" id="1314670"/>
    <lineage>
        <taxon>Eukaryota</taxon>
        <taxon>Fungi</taxon>
        <taxon>Dikarya</taxon>
        <taxon>Ascomycota</taxon>
        <taxon>Pezizomycotina</taxon>
        <taxon>Dothideomycetes</taxon>
        <taxon>Pleosporomycetidae</taxon>
        <taxon>Mytilinidiales</taxon>
        <taxon>Argynnaceae</taxon>
        <taxon>Lepidopterella</taxon>
    </lineage>
</organism>
<dbReference type="Proteomes" id="UP000250266">
    <property type="component" value="Unassembled WGS sequence"/>
</dbReference>
<gene>
    <name evidence="1" type="ORF">K432DRAFT_420287</name>
</gene>
<evidence type="ECO:0000313" key="2">
    <source>
        <dbReference type="Proteomes" id="UP000250266"/>
    </source>
</evidence>
<dbReference type="PANTHER" id="PTHR38795">
    <property type="entry name" value="DUF6604 DOMAIN-CONTAINING PROTEIN"/>
    <property type="match status" value="1"/>
</dbReference>
<keyword evidence="2" id="KW-1185">Reference proteome</keyword>
<sequence>MTTITRGNVEKVQGMFHGAMDGQTRSGKPTKRVLSEISNWDQNFDLERAGKEQQIKWRRAYTINWLYDLVNVFLSIVVQRNTMKQQNIILESVDWSTNGPWNKHRRLFGLNEFVGEITSLAMEKPGTDIRQKILPHTAFQLQCIVDSLIVSRGWSLNILKGRVLHLPARAFRPRRDVDHFMDRKSKAVDRGYCNGVNVLNQFFAKDSRDDFVNWLGESKYMYGLTTIPPSCFSNTKANGLWEYSPFLCGMKYVIDPATGKNVLEDTSLIRRARCQGLTDMEMIEMTTLFQNRNADQSIPKALLNSLPEGCSTLRFPKPILGDSGSKSAFSGPELLGLLELDIISDISGQRPVSRE</sequence>
<protein>
    <submittedName>
        <fullName evidence="1">Uncharacterized protein</fullName>
    </submittedName>
</protein>
<dbReference type="EMBL" id="KV745471">
    <property type="protein sequence ID" value="OCK74477.1"/>
    <property type="molecule type" value="Genomic_DNA"/>
</dbReference>